<evidence type="ECO:0000313" key="3">
    <source>
        <dbReference type="Proteomes" id="UP001215598"/>
    </source>
</evidence>
<evidence type="ECO:0000256" key="1">
    <source>
        <dbReference type="SAM" id="MobiDB-lite"/>
    </source>
</evidence>
<dbReference type="AlphaFoldDB" id="A0AAD7H687"/>
<dbReference type="Proteomes" id="UP001215598">
    <property type="component" value="Unassembled WGS sequence"/>
</dbReference>
<name>A0AAD7H687_9AGAR</name>
<dbReference type="EMBL" id="JARKIB010000343">
    <property type="protein sequence ID" value="KAJ7713435.1"/>
    <property type="molecule type" value="Genomic_DNA"/>
</dbReference>
<evidence type="ECO:0000313" key="2">
    <source>
        <dbReference type="EMBL" id="KAJ7713435.1"/>
    </source>
</evidence>
<reference evidence="2" key="1">
    <citation type="submission" date="2023-03" db="EMBL/GenBank/DDBJ databases">
        <title>Massive genome expansion in bonnet fungi (Mycena s.s.) driven by repeated elements and novel gene families across ecological guilds.</title>
        <authorList>
            <consortium name="Lawrence Berkeley National Laboratory"/>
            <person name="Harder C.B."/>
            <person name="Miyauchi S."/>
            <person name="Viragh M."/>
            <person name="Kuo A."/>
            <person name="Thoen E."/>
            <person name="Andreopoulos B."/>
            <person name="Lu D."/>
            <person name="Skrede I."/>
            <person name="Drula E."/>
            <person name="Henrissat B."/>
            <person name="Morin E."/>
            <person name="Kohler A."/>
            <person name="Barry K."/>
            <person name="LaButti K."/>
            <person name="Morin E."/>
            <person name="Salamov A."/>
            <person name="Lipzen A."/>
            <person name="Mereny Z."/>
            <person name="Hegedus B."/>
            <person name="Baldrian P."/>
            <person name="Stursova M."/>
            <person name="Weitz H."/>
            <person name="Taylor A."/>
            <person name="Grigoriev I.V."/>
            <person name="Nagy L.G."/>
            <person name="Martin F."/>
            <person name="Kauserud H."/>
        </authorList>
    </citation>
    <scope>NUCLEOTIDE SEQUENCE</scope>
    <source>
        <strain evidence="2">CBHHK182m</strain>
    </source>
</reference>
<proteinExistence type="predicted"/>
<comment type="caution">
    <text evidence="2">The sequence shown here is derived from an EMBL/GenBank/DDBJ whole genome shotgun (WGS) entry which is preliminary data.</text>
</comment>
<keyword evidence="3" id="KW-1185">Reference proteome</keyword>
<accession>A0AAD7H687</accession>
<sequence>MRGLRRKANICGAVEDTVLKLSERQVLGKVPPALNNSTHGFQHNRLGVASPNARSFAAKETEKFHFTDTTAKGEDDKKSRRRSCPLLNSNQAIMSHWRECRGAAMQVCAARSRTLYKDLQARGIFRGNSVPELCEFNGSASNFHKFEPRAELNGVGVTSGRLSRQGIRHRGRSRKKEFEEQHMSPAGFEPSSTDFLGSRRNQWDSMRGSASKTARTELNFTSLGVDVTSARLLWQDPTPRKGKKKTLVGYSDHDYAVKDTCDAGSVQDMDVAADPLPYSDISASHTQYSCAIAADSRLEAAHSRPKIDGATKLYYTHQVYNRNAEFTEDMHVVLYARWLSF</sequence>
<feature type="compositionally biased region" description="Basic residues" evidence="1">
    <location>
        <begin position="166"/>
        <end position="175"/>
    </location>
</feature>
<organism evidence="2 3">
    <name type="scientific">Mycena metata</name>
    <dbReference type="NCBI Taxonomy" id="1033252"/>
    <lineage>
        <taxon>Eukaryota</taxon>
        <taxon>Fungi</taxon>
        <taxon>Dikarya</taxon>
        <taxon>Basidiomycota</taxon>
        <taxon>Agaricomycotina</taxon>
        <taxon>Agaricomycetes</taxon>
        <taxon>Agaricomycetidae</taxon>
        <taxon>Agaricales</taxon>
        <taxon>Marasmiineae</taxon>
        <taxon>Mycenaceae</taxon>
        <taxon>Mycena</taxon>
    </lineage>
</organism>
<gene>
    <name evidence="2" type="ORF">B0H16DRAFT_1478677</name>
</gene>
<protein>
    <submittedName>
        <fullName evidence="2">Uncharacterized protein</fullName>
    </submittedName>
</protein>
<feature type="region of interest" description="Disordered" evidence="1">
    <location>
        <begin position="164"/>
        <end position="195"/>
    </location>
</feature>